<name>A0A9D4ZRL7_PEA</name>
<feature type="signal peptide" evidence="1">
    <location>
        <begin position="1"/>
        <end position="23"/>
    </location>
</feature>
<dbReference type="Gramene" id="Psat07G0024200-T1">
    <property type="protein sequence ID" value="KAI5382747.1"/>
    <property type="gene ID" value="KIW84_070242"/>
</dbReference>
<proteinExistence type="predicted"/>
<keyword evidence="3" id="KW-1185">Reference proteome</keyword>
<organism evidence="2 3">
    <name type="scientific">Pisum sativum</name>
    <name type="common">Garden pea</name>
    <name type="synonym">Lathyrus oleraceus</name>
    <dbReference type="NCBI Taxonomy" id="3888"/>
    <lineage>
        <taxon>Eukaryota</taxon>
        <taxon>Viridiplantae</taxon>
        <taxon>Streptophyta</taxon>
        <taxon>Embryophyta</taxon>
        <taxon>Tracheophyta</taxon>
        <taxon>Spermatophyta</taxon>
        <taxon>Magnoliopsida</taxon>
        <taxon>eudicotyledons</taxon>
        <taxon>Gunneridae</taxon>
        <taxon>Pentapetalae</taxon>
        <taxon>rosids</taxon>
        <taxon>fabids</taxon>
        <taxon>Fabales</taxon>
        <taxon>Fabaceae</taxon>
        <taxon>Papilionoideae</taxon>
        <taxon>50 kb inversion clade</taxon>
        <taxon>NPAAA clade</taxon>
        <taxon>Hologalegina</taxon>
        <taxon>IRL clade</taxon>
        <taxon>Fabeae</taxon>
        <taxon>Lathyrus</taxon>
    </lineage>
</organism>
<dbReference type="Proteomes" id="UP001058974">
    <property type="component" value="Chromosome 7"/>
</dbReference>
<keyword evidence="1" id="KW-0732">Signal</keyword>
<evidence type="ECO:0000313" key="2">
    <source>
        <dbReference type="EMBL" id="KAI5382747.1"/>
    </source>
</evidence>
<accession>A0A9D4ZRL7</accession>
<sequence>ENSMNLIVFLVLSLCITSCKIDAKNNTLLNGENHFTRADSLIKIQHQLHNDFDCVDIYKQPSLQNPLLKNHKIQLYPTFANNIMQSKSSYSKIVEGCSGGKSAYLQLKKNTTKYY</sequence>
<evidence type="ECO:0000313" key="3">
    <source>
        <dbReference type="Proteomes" id="UP001058974"/>
    </source>
</evidence>
<dbReference type="AlphaFoldDB" id="A0A9D4ZRL7"/>
<comment type="caution">
    <text evidence="2">The sequence shown here is derived from an EMBL/GenBank/DDBJ whole genome shotgun (WGS) entry which is preliminary data.</text>
</comment>
<protein>
    <submittedName>
        <fullName evidence="2">Uncharacterized protein</fullName>
    </submittedName>
</protein>
<feature type="chain" id="PRO_5039611103" evidence="1">
    <location>
        <begin position="24"/>
        <end position="115"/>
    </location>
</feature>
<feature type="non-terminal residue" evidence="2">
    <location>
        <position position="115"/>
    </location>
</feature>
<dbReference type="EMBL" id="JAMSHJ010000007">
    <property type="protein sequence ID" value="KAI5382747.1"/>
    <property type="molecule type" value="Genomic_DNA"/>
</dbReference>
<gene>
    <name evidence="2" type="ORF">KIW84_070242</name>
</gene>
<reference evidence="2 3" key="1">
    <citation type="journal article" date="2022" name="Nat. Genet.">
        <title>Improved pea reference genome and pan-genome highlight genomic features and evolutionary characteristics.</title>
        <authorList>
            <person name="Yang T."/>
            <person name="Liu R."/>
            <person name="Luo Y."/>
            <person name="Hu S."/>
            <person name="Wang D."/>
            <person name="Wang C."/>
            <person name="Pandey M.K."/>
            <person name="Ge S."/>
            <person name="Xu Q."/>
            <person name="Li N."/>
            <person name="Li G."/>
            <person name="Huang Y."/>
            <person name="Saxena R.K."/>
            <person name="Ji Y."/>
            <person name="Li M."/>
            <person name="Yan X."/>
            <person name="He Y."/>
            <person name="Liu Y."/>
            <person name="Wang X."/>
            <person name="Xiang C."/>
            <person name="Varshney R.K."/>
            <person name="Ding H."/>
            <person name="Gao S."/>
            <person name="Zong X."/>
        </authorList>
    </citation>
    <scope>NUCLEOTIDE SEQUENCE [LARGE SCALE GENOMIC DNA]</scope>
    <source>
        <strain evidence="2 3">cv. Zhongwan 6</strain>
    </source>
</reference>
<evidence type="ECO:0000256" key="1">
    <source>
        <dbReference type="SAM" id="SignalP"/>
    </source>
</evidence>